<reference evidence="1" key="2">
    <citation type="submission" date="2023-02" db="EMBL/GenBank/DDBJ databases">
        <authorList>
            <person name="Swenson N.G."/>
            <person name="Wegrzyn J.L."/>
            <person name="Mcevoy S.L."/>
        </authorList>
    </citation>
    <scope>NUCLEOTIDE SEQUENCE</scope>
    <source>
        <strain evidence="1">91603</strain>
        <tissue evidence="1">Leaf</tissue>
    </source>
</reference>
<proteinExistence type="predicted"/>
<comment type="caution">
    <text evidence="1">The sequence shown here is derived from an EMBL/GenBank/DDBJ whole genome shotgun (WGS) entry which is preliminary data.</text>
</comment>
<evidence type="ECO:0000313" key="1">
    <source>
        <dbReference type="EMBL" id="KAI9196634.1"/>
    </source>
</evidence>
<keyword evidence="2" id="KW-1185">Reference proteome</keyword>
<protein>
    <submittedName>
        <fullName evidence="1">Uncharacterized protein</fullName>
    </submittedName>
</protein>
<dbReference type="Proteomes" id="UP001064489">
    <property type="component" value="Chromosome 1"/>
</dbReference>
<dbReference type="EMBL" id="JAJSOW010000003">
    <property type="protein sequence ID" value="KAI9196634.1"/>
    <property type="molecule type" value="Genomic_DNA"/>
</dbReference>
<name>A0AAD5JQY3_ACENE</name>
<reference evidence="1" key="1">
    <citation type="journal article" date="2022" name="Plant J.">
        <title>Strategies of tolerance reflected in two North American maple genomes.</title>
        <authorList>
            <person name="McEvoy S.L."/>
            <person name="Sezen U.U."/>
            <person name="Trouern-Trend A."/>
            <person name="McMahon S.M."/>
            <person name="Schaberg P.G."/>
            <person name="Yang J."/>
            <person name="Wegrzyn J.L."/>
            <person name="Swenson N.G."/>
        </authorList>
    </citation>
    <scope>NUCLEOTIDE SEQUENCE</scope>
    <source>
        <strain evidence="1">91603</strain>
    </source>
</reference>
<accession>A0AAD5JQY3</accession>
<organism evidence="1 2">
    <name type="scientific">Acer negundo</name>
    <name type="common">Box elder</name>
    <dbReference type="NCBI Taxonomy" id="4023"/>
    <lineage>
        <taxon>Eukaryota</taxon>
        <taxon>Viridiplantae</taxon>
        <taxon>Streptophyta</taxon>
        <taxon>Embryophyta</taxon>
        <taxon>Tracheophyta</taxon>
        <taxon>Spermatophyta</taxon>
        <taxon>Magnoliopsida</taxon>
        <taxon>eudicotyledons</taxon>
        <taxon>Gunneridae</taxon>
        <taxon>Pentapetalae</taxon>
        <taxon>rosids</taxon>
        <taxon>malvids</taxon>
        <taxon>Sapindales</taxon>
        <taxon>Sapindaceae</taxon>
        <taxon>Hippocastanoideae</taxon>
        <taxon>Acereae</taxon>
        <taxon>Acer</taxon>
    </lineage>
</organism>
<gene>
    <name evidence="1" type="ORF">LWI28_025600</name>
</gene>
<sequence>MKISGCSRHRLNLLSSPKQLKRRFCRYRNDLYTLQHFPELFIRSRRLVDALKDYDVVSVHSALQIYNDELFSNLSTYKEQLQQHIDGTRSREIINRNGEFRWV</sequence>
<dbReference type="AlphaFoldDB" id="A0AAD5JQY3"/>
<evidence type="ECO:0000313" key="2">
    <source>
        <dbReference type="Proteomes" id="UP001064489"/>
    </source>
</evidence>